<evidence type="ECO:0000259" key="7">
    <source>
        <dbReference type="Pfam" id="PF08240"/>
    </source>
</evidence>
<keyword evidence="2 5" id="KW-0479">Metal-binding</keyword>
<gene>
    <name evidence="8" type="primary">adh_1</name>
    <name evidence="8" type="ORF">RR49_01873</name>
</gene>
<dbReference type="PANTHER" id="PTHR42813:SF2">
    <property type="entry name" value="DEHYDROGENASE, ZINC-CONTAINING, PUTATIVE (AFU_ORTHOLOGUE AFUA_2G02810)-RELATED"/>
    <property type="match status" value="1"/>
</dbReference>
<dbReference type="AlphaFoldDB" id="A0A0F0LSV0"/>
<organism evidence="8 9">
    <name type="scientific">Microbacterium ginsengisoli</name>
    <dbReference type="NCBI Taxonomy" id="400772"/>
    <lineage>
        <taxon>Bacteria</taxon>
        <taxon>Bacillati</taxon>
        <taxon>Actinomycetota</taxon>
        <taxon>Actinomycetes</taxon>
        <taxon>Micrococcales</taxon>
        <taxon>Microbacteriaceae</taxon>
        <taxon>Microbacterium</taxon>
    </lineage>
</organism>
<proteinExistence type="inferred from homology"/>
<dbReference type="InterPro" id="IPR036291">
    <property type="entry name" value="NAD(P)-bd_dom_sf"/>
</dbReference>
<evidence type="ECO:0000313" key="9">
    <source>
        <dbReference type="Proteomes" id="UP000033451"/>
    </source>
</evidence>
<feature type="domain" description="Alcohol dehydrogenase-like C-terminal" evidence="6">
    <location>
        <begin position="182"/>
        <end position="294"/>
    </location>
</feature>
<dbReference type="EMBL" id="JYIY01000075">
    <property type="protein sequence ID" value="KJL36193.1"/>
    <property type="molecule type" value="Genomic_DNA"/>
</dbReference>
<name>A0A0F0LSV0_9MICO</name>
<dbReference type="Pfam" id="PF08240">
    <property type="entry name" value="ADH_N"/>
    <property type="match status" value="1"/>
</dbReference>
<dbReference type="PANTHER" id="PTHR42813">
    <property type="entry name" value="ZINC-TYPE ALCOHOL DEHYDROGENASE-LIKE"/>
    <property type="match status" value="1"/>
</dbReference>
<evidence type="ECO:0000256" key="4">
    <source>
        <dbReference type="ARBA" id="ARBA00023002"/>
    </source>
</evidence>
<dbReference type="STRING" id="400772.RR49_01873"/>
<dbReference type="InterPro" id="IPR002328">
    <property type="entry name" value="ADH_Zn_CS"/>
</dbReference>
<dbReference type="Gene3D" id="3.90.180.10">
    <property type="entry name" value="Medium-chain alcohol dehydrogenases, catalytic domain"/>
    <property type="match status" value="1"/>
</dbReference>
<dbReference type="InterPro" id="IPR011032">
    <property type="entry name" value="GroES-like_sf"/>
</dbReference>
<dbReference type="SUPFAM" id="SSF50129">
    <property type="entry name" value="GroES-like"/>
    <property type="match status" value="1"/>
</dbReference>
<comment type="caution">
    <text evidence="8">The sequence shown here is derived from an EMBL/GenBank/DDBJ whole genome shotgun (WGS) entry which is preliminary data.</text>
</comment>
<feature type="domain" description="Alcohol dehydrogenase-like N-terminal" evidence="7">
    <location>
        <begin position="25"/>
        <end position="128"/>
    </location>
</feature>
<dbReference type="Pfam" id="PF00107">
    <property type="entry name" value="ADH_zinc_N"/>
    <property type="match status" value="1"/>
</dbReference>
<dbReference type="GO" id="GO:0008270">
    <property type="term" value="F:zinc ion binding"/>
    <property type="evidence" value="ECO:0007669"/>
    <property type="project" value="InterPro"/>
</dbReference>
<keyword evidence="9" id="KW-1185">Reference proteome</keyword>
<dbReference type="InterPro" id="IPR013154">
    <property type="entry name" value="ADH-like_N"/>
</dbReference>
<dbReference type="EC" id="1.1.1.80" evidence="8"/>
<evidence type="ECO:0000256" key="5">
    <source>
        <dbReference type="RuleBase" id="RU361277"/>
    </source>
</evidence>
<dbReference type="InterPro" id="IPR013149">
    <property type="entry name" value="ADH-like_C"/>
</dbReference>
<protein>
    <submittedName>
        <fullName evidence="8">NADP-dependent isopropanol dehydrogenase</fullName>
        <ecNumber evidence="8">1.1.1.80</ecNumber>
    </submittedName>
</protein>
<sequence>MKATFMYGAGDVRVETVADPVIRQPTDAIVRAVRACVCGSDLHPYHSLHASDTGRPMGHELIGVVEEIGADVRTVKPGDFVVVPFAFQDNTCVFCREGFQTSCVHGGWYGSPEVGGLQAELARVPQADGSLVVVPGLTPDTASEELLASLLTLSDVYLTGYHAAYMGEVQPGKTVTVIGDGAVGLSAVLAARQLGAERIILMGRHASRTDLGVAFGATDVVAERGADGVARVLELTNGEGSHIVLEAVGHMPAYEQAYGIVRPGGIISRVGVPQYEEAPIGFGSLFGKNARLAGGPAPVRAYLEPAIQQVLDGVIDPGRVFDRTVGIDDVPAGYAAMDAREALKVMVSF</sequence>
<keyword evidence="3 5" id="KW-0862">Zinc</keyword>
<dbReference type="PROSITE" id="PS00059">
    <property type="entry name" value="ADH_ZINC"/>
    <property type="match status" value="1"/>
</dbReference>
<dbReference type="GO" id="GO:0050009">
    <property type="term" value="F:isopropanol dehydrogenase (NADP+) activity"/>
    <property type="evidence" value="ECO:0007669"/>
    <property type="project" value="UniProtKB-EC"/>
</dbReference>
<dbReference type="SUPFAM" id="SSF51735">
    <property type="entry name" value="NAD(P)-binding Rossmann-fold domains"/>
    <property type="match status" value="1"/>
</dbReference>
<evidence type="ECO:0000259" key="6">
    <source>
        <dbReference type="Pfam" id="PF00107"/>
    </source>
</evidence>
<comment type="similarity">
    <text evidence="5">Belongs to the zinc-containing alcohol dehydrogenase family.</text>
</comment>
<comment type="cofactor">
    <cofactor evidence="1 5">
        <name>Zn(2+)</name>
        <dbReference type="ChEBI" id="CHEBI:29105"/>
    </cofactor>
</comment>
<dbReference type="RefSeq" id="WP_048809009.1">
    <property type="nucleotide sequence ID" value="NZ_DAIQHQ010000001.1"/>
</dbReference>
<evidence type="ECO:0000256" key="2">
    <source>
        <dbReference type="ARBA" id="ARBA00022723"/>
    </source>
</evidence>
<evidence type="ECO:0000256" key="3">
    <source>
        <dbReference type="ARBA" id="ARBA00022833"/>
    </source>
</evidence>
<accession>A0A0F0LSV0</accession>
<dbReference type="Proteomes" id="UP000033451">
    <property type="component" value="Unassembled WGS sequence"/>
</dbReference>
<dbReference type="PATRIC" id="fig|400772.4.peg.1889"/>
<evidence type="ECO:0000313" key="8">
    <source>
        <dbReference type="EMBL" id="KJL36193.1"/>
    </source>
</evidence>
<dbReference type="Gene3D" id="3.40.50.720">
    <property type="entry name" value="NAD(P)-binding Rossmann-like Domain"/>
    <property type="match status" value="1"/>
</dbReference>
<keyword evidence="4 8" id="KW-0560">Oxidoreductase</keyword>
<evidence type="ECO:0000256" key="1">
    <source>
        <dbReference type="ARBA" id="ARBA00001947"/>
    </source>
</evidence>
<reference evidence="8 9" key="1">
    <citation type="submission" date="2015-02" db="EMBL/GenBank/DDBJ databases">
        <title>Draft genome sequences of ten Microbacterium spp. with emphasis on heavy metal contaminated environments.</title>
        <authorList>
            <person name="Corretto E."/>
        </authorList>
    </citation>
    <scope>NUCLEOTIDE SEQUENCE [LARGE SCALE GENOMIC DNA]</scope>
    <source>
        <strain evidence="8 9">DSM 18659</strain>
    </source>
</reference>